<feature type="compositionally biased region" description="Basic and acidic residues" evidence="1">
    <location>
        <begin position="86"/>
        <end position="98"/>
    </location>
</feature>
<organism evidence="2 3">
    <name type="scientific">Moelleriella libera RCEF 2490</name>
    <dbReference type="NCBI Taxonomy" id="1081109"/>
    <lineage>
        <taxon>Eukaryota</taxon>
        <taxon>Fungi</taxon>
        <taxon>Dikarya</taxon>
        <taxon>Ascomycota</taxon>
        <taxon>Pezizomycotina</taxon>
        <taxon>Sordariomycetes</taxon>
        <taxon>Hypocreomycetidae</taxon>
        <taxon>Hypocreales</taxon>
        <taxon>Clavicipitaceae</taxon>
        <taxon>Moelleriella</taxon>
    </lineage>
</organism>
<gene>
    <name evidence="2" type="ORF">AAL_00868</name>
</gene>
<evidence type="ECO:0000256" key="1">
    <source>
        <dbReference type="SAM" id="MobiDB-lite"/>
    </source>
</evidence>
<evidence type="ECO:0000313" key="3">
    <source>
        <dbReference type="Proteomes" id="UP000078544"/>
    </source>
</evidence>
<reference evidence="2 3" key="1">
    <citation type="journal article" date="2016" name="Genome Biol. Evol.">
        <title>Divergent and convergent evolution of fungal pathogenicity.</title>
        <authorList>
            <person name="Shang Y."/>
            <person name="Xiao G."/>
            <person name="Zheng P."/>
            <person name="Cen K."/>
            <person name="Zhan S."/>
            <person name="Wang C."/>
        </authorList>
    </citation>
    <scope>NUCLEOTIDE SEQUENCE [LARGE SCALE GENOMIC DNA]</scope>
    <source>
        <strain evidence="2 3">RCEF 2490</strain>
    </source>
</reference>
<evidence type="ECO:0000313" key="2">
    <source>
        <dbReference type="EMBL" id="OAA33403.1"/>
    </source>
</evidence>
<feature type="region of interest" description="Disordered" evidence="1">
    <location>
        <begin position="83"/>
        <end position="121"/>
    </location>
</feature>
<dbReference type="Proteomes" id="UP000078544">
    <property type="component" value="Unassembled WGS sequence"/>
</dbReference>
<protein>
    <submittedName>
        <fullName evidence="2">Uncharacterized protein</fullName>
    </submittedName>
</protein>
<name>A0A166V8Z2_9HYPO</name>
<dbReference type="EMBL" id="AZGY01000001">
    <property type="protein sequence ID" value="OAA33403.1"/>
    <property type="molecule type" value="Genomic_DNA"/>
</dbReference>
<dbReference type="OrthoDB" id="5422613at2759"/>
<sequence>MASVSLEERIMSAPGHHVKAVLLSVCSDTEVKNHVVSRLDALTQFESAGETNRKRKADDDLAVCVQCEDPFFKDDNPFGSCFYHTGRHETDPYKAYRESEEDQEDSEEDLEDSEEDQGDSE</sequence>
<dbReference type="AlphaFoldDB" id="A0A166V8Z2"/>
<feature type="compositionally biased region" description="Acidic residues" evidence="1">
    <location>
        <begin position="99"/>
        <end position="121"/>
    </location>
</feature>
<comment type="caution">
    <text evidence="2">The sequence shown here is derived from an EMBL/GenBank/DDBJ whole genome shotgun (WGS) entry which is preliminary data.</text>
</comment>
<keyword evidence="3" id="KW-1185">Reference proteome</keyword>
<proteinExistence type="predicted"/>
<accession>A0A166V8Z2</accession>